<dbReference type="GO" id="GO:0032259">
    <property type="term" value="P:methylation"/>
    <property type="evidence" value="ECO:0007669"/>
    <property type="project" value="InterPro"/>
</dbReference>
<dbReference type="PANTHER" id="PTHR47572:SF4">
    <property type="entry name" value="LACTONASE DRP35"/>
    <property type="match status" value="1"/>
</dbReference>
<dbReference type="PROSITE" id="PS00092">
    <property type="entry name" value="N6_MTASE"/>
    <property type="match status" value="1"/>
</dbReference>
<dbReference type="InParanoid" id="F2U6P5"/>
<dbReference type="GO" id="GO:0016787">
    <property type="term" value="F:hydrolase activity"/>
    <property type="evidence" value="ECO:0007669"/>
    <property type="project" value="UniProtKB-KW"/>
</dbReference>
<dbReference type="GO" id="GO:0003676">
    <property type="term" value="F:nucleic acid binding"/>
    <property type="evidence" value="ECO:0007669"/>
    <property type="project" value="InterPro"/>
</dbReference>
<organism evidence="4">
    <name type="scientific">Salpingoeca rosetta (strain ATCC 50818 / BSB-021)</name>
    <dbReference type="NCBI Taxonomy" id="946362"/>
    <lineage>
        <taxon>Eukaryota</taxon>
        <taxon>Choanoflagellata</taxon>
        <taxon>Craspedida</taxon>
        <taxon>Salpingoecidae</taxon>
        <taxon>Salpingoeca</taxon>
    </lineage>
</organism>
<evidence type="ECO:0000256" key="1">
    <source>
        <dbReference type="ARBA" id="ARBA00022801"/>
    </source>
</evidence>
<dbReference type="GeneID" id="16075609"/>
<dbReference type="InterPro" id="IPR013658">
    <property type="entry name" value="SGL"/>
</dbReference>
<dbReference type="GO" id="GO:0008168">
    <property type="term" value="F:methyltransferase activity"/>
    <property type="evidence" value="ECO:0007669"/>
    <property type="project" value="InterPro"/>
</dbReference>
<keyword evidence="4" id="KW-1185">Reference proteome</keyword>
<evidence type="ECO:0000259" key="2">
    <source>
        <dbReference type="Pfam" id="PF08450"/>
    </source>
</evidence>
<dbReference type="InterPro" id="IPR002052">
    <property type="entry name" value="DNA_methylase_N6_adenine_CS"/>
</dbReference>
<dbReference type="PANTHER" id="PTHR47572">
    <property type="entry name" value="LIPOPROTEIN-RELATED"/>
    <property type="match status" value="1"/>
</dbReference>
<dbReference type="KEGG" id="sre:PTSG_04136"/>
<proteinExistence type="predicted"/>
<protein>
    <recommendedName>
        <fullName evidence="2">SMP-30/Gluconolactonase/LRE-like region domain-containing protein</fullName>
    </recommendedName>
</protein>
<dbReference type="Proteomes" id="UP000007799">
    <property type="component" value="Unassembled WGS sequence"/>
</dbReference>
<evidence type="ECO:0000313" key="4">
    <source>
        <dbReference type="Proteomes" id="UP000007799"/>
    </source>
</evidence>
<reference evidence="3" key="1">
    <citation type="submission" date="2009-08" db="EMBL/GenBank/DDBJ databases">
        <title>Annotation of Salpingoeca rosetta.</title>
        <authorList>
            <consortium name="The Broad Institute Genome Sequencing Platform"/>
            <person name="Russ C."/>
            <person name="Cuomo C."/>
            <person name="Burger G."/>
            <person name="Gray M.W."/>
            <person name="Holland P.W.H."/>
            <person name="King N."/>
            <person name="Lang F.B.F."/>
            <person name="Roger A.J."/>
            <person name="Ruiz-Trillo I."/>
            <person name="Young S.K."/>
            <person name="Zeng Q."/>
            <person name="Gargeya S."/>
            <person name="Alvarado L."/>
            <person name="Berlin A."/>
            <person name="Chapman S.B."/>
            <person name="Chen Z."/>
            <person name="Freedman E."/>
            <person name="Gellesch M."/>
            <person name="Goldberg J."/>
            <person name="Griggs A."/>
            <person name="Gujja S."/>
            <person name="Heilman E."/>
            <person name="Heiman D."/>
            <person name="Howarth C."/>
            <person name="Mehta T."/>
            <person name="Neiman D."/>
            <person name="Pearson M."/>
            <person name="Roberts A."/>
            <person name="Saif S."/>
            <person name="Shea T."/>
            <person name="Shenoy N."/>
            <person name="Sisk P."/>
            <person name="Stolte C."/>
            <person name="Sykes S."/>
            <person name="White J."/>
            <person name="Yandava C."/>
            <person name="Haas B."/>
            <person name="Nusbaum C."/>
            <person name="Birren B."/>
        </authorList>
    </citation>
    <scope>NUCLEOTIDE SEQUENCE [LARGE SCALE GENOMIC DNA]</scope>
    <source>
        <strain evidence="3">ATCC 50818</strain>
    </source>
</reference>
<name>F2U6P5_SALR5</name>
<feature type="domain" description="SMP-30/Gluconolactonase/LRE-like region" evidence="2">
    <location>
        <begin position="57"/>
        <end position="352"/>
    </location>
</feature>
<accession>F2U6P5</accession>
<keyword evidence="1" id="KW-0378">Hydrolase</keyword>
<dbReference type="RefSeq" id="XP_004995031.1">
    <property type="nucleotide sequence ID" value="XM_004994974.1"/>
</dbReference>
<gene>
    <name evidence="3" type="ORF">PTSG_04136</name>
</gene>
<dbReference type="eggNOG" id="ENOG502S8F6">
    <property type="taxonomic scope" value="Eukaryota"/>
</dbReference>
<dbReference type="SUPFAM" id="SSF63829">
    <property type="entry name" value="Calcium-dependent phosphotriesterase"/>
    <property type="match status" value="1"/>
</dbReference>
<dbReference type="OrthoDB" id="186217at2759"/>
<dbReference type="InterPro" id="IPR011042">
    <property type="entry name" value="6-blade_b-propeller_TolB-like"/>
</dbReference>
<dbReference type="EMBL" id="GL832963">
    <property type="protein sequence ID" value="EGD83527.1"/>
    <property type="molecule type" value="Genomic_DNA"/>
</dbReference>
<dbReference type="InterPro" id="IPR051262">
    <property type="entry name" value="SMP-30/CGR1_Lactonase"/>
</dbReference>
<dbReference type="Pfam" id="PF08450">
    <property type="entry name" value="SGL"/>
    <property type="match status" value="1"/>
</dbReference>
<dbReference type="Gene3D" id="2.120.10.30">
    <property type="entry name" value="TolB, C-terminal domain"/>
    <property type="match status" value="1"/>
</dbReference>
<sequence length="367" mass="40087">MPAAIVLPVTVAAVTALLSFILPRTHLGTVISLEPGFDAMFVNSHYGMEVLAEGFDWAEGPAWLPHNNALNLEPGVVFSAVRENAIYIYTEHGGRDRDAGVFHVDTHAGCDGDDCKQMVEPGTNGLVYHEKLEGLIRCEHGRRVLGITLADDKHVVLASSFEGHRFNSPNDVTIMPNGDVIFTDPPYGLNFKNETDNFEASAHRDLNYNGVFLLTLKQMQAAIASGSPQEPKRLRMLSKMARPNGIAANGTNAFVISNCEASPRGFWARCKLDTSGHTKCKTFAEVKDAYAKYFGKPDGLKIDSEGRLWATGPGGVRVYDQQGNLQGLLLTGRKTGNLVFSPEPDNALYITADNMLLRMRLKHSIAA</sequence>
<dbReference type="AlphaFoldDB" id="F2U6P5"/>
<dbReference type="OMA" id="RWEHDGS"/>
<evidence type="ECO:0000313" key="3">
    <source>
        <dbReference type="EMBL" id="EGD83527.1"/>
    </source>
</evidence>